<dbReference type="GeneID" id="105369010"/>
<evidence type="ECO:0000256" key="1">
    <source>
        <dbReference type="ARBA" id="ARBA00008959"/>
    </source>
</evidence>
<dbReference type="InterPro" id="IPR021886">
    <property type="entry name" value="MgsA_C"/>
</dbReference>
<dbReference type="GO" id="GO:0006261">
    <property type="term" value="P:DNA-templated DNA replication"/>
    <property type="evidence" value="ECO:0007669"/>
    <property type="project" value="TreeGrafter"/>
</dbReference>
<dbReference type="InterPro" id="IPR051314">
    <property type="entry name" value="AAA_ATPase_RarA/MGS1/WRNIP1"/>
</dbReference>
<sequence length="539" mass="59694">MSSQEDNAIECPVCSKKFSTIVIENHVSKCLFLNESTGNEISMKRSFSKEDNFVIKKAKHSFEGNIQSFTKSPSRLSNQDGFEHEKEKSTSKNAPLTIADRRTVSKDSVPLAEKMRPVNIMSYIGQTHVIGPQSMLYQLLSKTEIPNIILWGPPGCGKTSLANVIANICKHCPGGKYRFVKLSAAMSGVSDVKEAITIASNELKFGRSTVMFMDEIHRFNKIQQDIFLPHIESGVITLIGATTENPSFNLNSALLSRCRVIVLEKLSIENLITILEKAVQASKGLICDITQKKSLGVSNSSCADSKFSIDKDTIKWLAETSDGDARIALGGLELAIQSQISKNNEVASQDLTLLSLDDIKESLKKSHMLYDRKGDQHFDIISALHKSVRAGDENASLYWLTRMMSGGEDPMYIARRLVRMASEDIGLADPKALGIAVHTMNACKILGMPECDVLLAQCTTYLARAPKSRLMEDALRAAQHLVSNYRGAQPPVPLHLRNAPTKLMKNLDYGKGYNMLNKNESGLIYLPEELKNIDFFNEK</sequence>
<feature type="domain" description="AAA+ ATPase" evidence="6">
    <location>
        <begin position="144"/>
        <end position="267"/>
    </location>
</feature>
<dbReference type="Gene3D" id="1.10.8.60">
    <property type="match status" value="1"/>
</dbReference>
<feature type="region of interest" description="Disordered" evidence="5">
    <location>
        <begin position="69"/>
        <end position="95"/>
    </location>
</feature>
<gene>
    <name evidence="8" type="primary">LOC105369010</name>
</gene>
<dbReference type="GO" id="GO:0017116">
    <property type="term" value="F:single-stranded DNA helicase activity"/>
    <property type="evidence" value="ECO:0007669"/>
    <property type="project" value="TreeGrafter"/>
</dbReference>
<dbReference type="GO" id="GO:0016887">
    <property type="term" value="F:ATP hydrolysis activity"/>
    <property type="evidence" value="ECO:0007669"/>
    <property type="project" value="InterPro"/>
</dbReference>
<dbReference type="SMART" id="SM00382">
    <property type="entry name" value="AAA"/>
    <property type="match status" value="1"/>
</dbReference>
<evidence type="ECO:0000256" key="4">
    <source>
        <dbReference type="ARBA" id="ARBA00022840"/>
    </source>
</evidence>
<dbReference type="GO" id="GO:0005524">
    <property type="term" value="F:ATP binding"/>
    <property type="evidence" value="ECO:0007669"/>
    <property type="project" value="UniProtKB-KW"/>
</dbReference>
<dbReference type="Pfam" id="PF16193">
    <property type="entry name" value="AAA_assoc_2"/>
    <property type="match status" value="1"/>
</dbReference>
<feature type="compositionally biased region" description="Polar residues" evidence="5">
    <location>
        <begin position="69"/>
        <end position="80"/>
    </location>
</feature>
<protein>
    <submittedName>
        <fullName evidence="8">ATPase WRNIP1-like</fullName>
    </submittedName>
</protein>
<dbReference type="AlphaFoldDB" id="A0AAJ7E3J9"/>
<dbReference type="RefSeq" id="XP_011506543.1">
    <property type="nucleotide sequence ID" value="XM_011508241.1"/>
</dbReference>
<dbReference type="InterPro" id="IPR027417">
    <property type="entry name" value="P-loop_NTPase"/>
</dbReference>
<dbReference type="Proteomes" id="UP000695007">
    <property type="component" value="Unplaced"/>
</dbReference>
<dbReference type="Gene3D" id="1.20.272.10">
    <property type="match status" value="1"/>
</dbReference>
<proteinExistence type="inferred from homology"/>
<name>A0AAJ7E3J9_9HYME</name>
<reference evidence="8" key="1">
    <citation type="submission" date="2025-08" db="UniProtKB">
        <authorList>
            <consortium name="RefSeq"/>
        </authorList>
    </citation>
    <scope>IDENTIFICATION</scope>
</reference>
<dbReference type="InterPro" id="IPR003959">
    <property type="entry name" value="ATPase_AAA_core"/>
</dbReference>
<dbReference type="FunFam" id="3.40.50.300:FF:000137">
    <property type="entry name" value="Replication-associated recombination protein A"/>
    <property type="match status" value="1"/>
</dbReference>
<evidence type="ECO:0000259" key="6">
    <source>
        <dbReference type="SMART" id="SM00382"/>
    </source>
</evidence>
<keyword evidence="7" id="KW-1185">Reference proteome</keyword>
<keyword evidence="4" id="KW-0067">ATP-binding</keyword>
<accession>A0AAJ7E3J9</accession>
<dbReference type="Pfam" id="PF00004">
    <property type="entry name" value="AAA"/>
    <property type="match status" value="1"/>
</dbReference>
<dbReference type="SUPFAM" id="SSF48019">
    <property type="entry name" value="post-AAA+ oligomerization domain-like"/>
    <property type="match status" value="1"/>
</dbReference>
<dbReference type="KEGG" id="csol:105369010"/>
<dbReference type="SUPFAM" id="SSF52540">
    <property type="entry name" value="P-loop containing nucleoside triphosphate hydrolases"/>
    <property type="match status" value="1"/>
</dbReference>
<feature type="compositionally biased region" description="Basic and acidic residues" evidence="5">
    <location>
        <begin position="81"/>
        <end position="90"/>
    </location>
</feature>
<dbReference type="GO" id="GO:0003677">
    <property type="term" value="F:DNA binding"/>
    <property type="evidence" value="ECO:0007669"/>
    <property type="project" value="InterPro"/>
</dbReference>
<dbReference type="PANTHER" id="PTHR13779:SF7">
    <property type="entry name" value="ATPASE WRNIP1"/>
    <property type="match status" value="1"/>
</dbReference>
<evidence type="ECO:0000256" key="3">
    <source>
        <dbReference type="ARBA" id="ARBA00022741"/>
    </source>
</evidence>
<dbReference type="GO" id="GO:0008047">
    <property type="term" value="F:enzyme activator activity"/>
    <property type="evidence" value="ECO:0007669"/>
    <property type="project" value="TreeGrafter"/>
</dbReference>
<organism evidence="7 8">
    <name type="scientific">Ceratosolen solmsi marchali</name>
    <dbReference type="NCBI Taxonomy" id="326594"/>
    <lineage>
        <taxon>Eukaryota</taxon>
        <taxon>Metazoa</taxon>
        <taxon>Ecdysozoa</taxon>
        <taxon>Arthropoda</taxon>
        <taxon>Hexapoda</taxon>
        <taxon>Insecta</taxon>
        <taxon>Pterygota</taxon>
        <taxon>Neoptera</taxon>
        <taxon>Endopterygota</taxon>
        <taxon>Hymenoptera</taxon>
        <taxon>Apocrita</taxon>
        <taxon>Proctotrupomorpha</taxon>
        <taxon>Chalcidoidea</taxon>
        <taxon>Agaonidae</taxon>
        <taxon>Agaoninae</taxon>
        <taxon>Ceratosolen</taxon>
    </lineage>
</organism>
<dbReference type="Pfam" id="PF12002">
    <property type="entry name" value="MgsA_C"/>
    <property type="match status" value="1"/>
</dbReference>
<dbReference type="InterPro" id="IPR008921">
    <property type="entry name" value="DNA_pol3_clamp-load_cplx_C"/>
</dbReference>
<keyword evidence="2" id="KW-0235">DNA replication</keyword>
<dbReference type="PANTHER" id="PTHR13779">
    <property type="entry name" value="WERNER HELICASE-INTERACTING PROTEIN 1 FAMILY MEMBER"/>
    <property type="match status" value="1"/>
</dbReference>
<dbReference type="CDD" id="cd00009">
    <property type="entry name" value="AAA"/>
    <property type="match status" value="1"/>
</dbReference>
<dbReference type="CDD" id="cd18139">
    <property type="entry name" value="HLD_clamp_RarA"/>
    <property type="match status" value="1"/>
</dbReference>
<dbReference type="InterPro" id="IPR032423">
    <property type="entry name" value="AAA_assoc_2"/>
</dbReference>
<dbReference type="Gene3D" id="1.10.3710.10">
    <property type="entry name" value="DNA polymerase III clamp loader subunits, C-terminal domain"/>
    <property type="match status" value="1"/>
</dbReference>
<dbReference type="FunFam" id="1.20.272.10:FF:000001">
    <property type="entry name" value="Putative AAA family ATPase"/>
    <property type="match status" value="1"/>
</dbReference>
<dbReference type="GO" id="GO:0005634">
    <property type="term" value="C:nucleus"/>
    <property type="evidence" value="ECO:0007669"/>
    <property type="project" value="TreeGrafter"/>
</dbReference>
<evidence type="ECO:0000313" key="8">
    <source>
        <dbReference type="RefSeq" id="XP_011506543.1"/>
    </source>
</evidence>
<dbReference type="Gene3D" id="3.40.50.300">
    <property type="entry name" value="P-loop containing nucleotide triphosphate hydrolases"/>
    <property type="match status" value="1"/>
</dbReference>
<dbReference type="InterPro" id="IPR003593">
    <property type="entry name" value="AAA+_ATPase"/>
</dbReference>
<comment type="similarity">
    <text evidence="1">Belongs to the AAA ATPase family. RarA/MGS1/WRNIP1 subfamily.</text>
</comment>
<evidence type="ECO:0000256" key="2">
    <source>
        <dbReference type="ARBA" id="ARBA00022705"/>
    </source>
</evidence>
<keyword evidence="3" id="KW-0547">Nucleotide-binding</keyword>
<evidence type="ECO:0000256" key="5">
    <source>
        <dbReference type="SAM" id="MobiDB-lite"/>
    </source>
</evidence>
<dbReference type="GO" id="GO:0000731">
    <property type="term" value="P:DNA synthesis involved in DNA repair"/>
    <property type="evidence" value="ECO:0007669"/>
    <property type="project" value="TreeGrafter"/>
</dbReference>
<evidence type="ECO:0000313" key="7">
    <source>
        <dbReference type="Proteomes" id="UP000695007"/>
    </source>
</evidence>